<proteinExistence type="predicted"/>
<sequence>MTERLWGLLGPEKLATTRRTRTLDLGRVVRRFNERAVPGTGGLWFGRQAYLTALSVVVAERVTVRGQRCSNIEMANAIEAVACMIGYASNGRAADPRLRGRNKLPAGGAPSFAVARQRGFHVAQPMRMSTAQALPSLGLAHAAGSRFNAFSSSDAAVAFIDACADGAKVGRNNSVVEHLEYWADGSGLSLGSGGLRAALDPTRPLPVSACKLLQRALEEGGSLDPADRARRQNAWRWVARLQQSASAADRIDHHAGPAELDADHWHDVRAGAYLFRVRDAAHAVLDCVEGILATRQGKARLPLDGPLHQDVAVHLAQLAGHARAFLALGHGDDEANRFSRECEAGDADTLRALLRRDDHVLRLLDDGAQPGPAYTGHPPALPQDNGDPQEETGLGAYVTSLPEGCSYRLRNLYLLHMDVHGLLGPKIDASRIAGAGASA</sequence>
<gene>
    <name evidence="2" type="ORF">E5352_09775</name>
</gene>
<organism evidence="2 3">
    <name type="scientific">Stenotrophomonas maltophilia</name>
    <name type="common">Pseudomonas maltophilia</name>
    <name type="synonym">Xanthomonas maltophilia</name>
    <dbReference type="NCBI Taxonomy" id="40324"/>
    <lineage>
        <taxon>Bacteria</taxon>
        <taxon>Pseudomonadati</taxon>
        <taxon>Pseudomonadota</taxon>
        <taxon>Gammaproteobacteria</taxon>
        <taxon>Lysobacterales</taxon>
        <taxon>Lysobacteraceae</taxon>
        <taxon>Stenotrophomonas</taxon>
        <taxon>Stenotrophomonas maltophilia group</taxon>
    </lineage>
</organism>
<comment type="caution">
    <text evidence="2">The sequence shown here is derived from an EMBL/GenBank/DDBJ whole genome shotgun (WGS) entry which is preliminary data.</text>
</comment>
<feature type="region of interest" description="Disordered" evidence="1">
    <location>
        <begin position="365"/>
        <end position="394"/>
    </location>
</feature>
<evidence type="ECO:0000256" key="1">
    <source>
        <dbReference type="SAM" id="MobiDB-lite"/>
    </source>
</evidence>
<dbReference type="RefSeq" id="WP_136004804.1">
    <property type="nucleotide sequence ID" value="NZ_SRYW01000007.1"/>
</dbReference>
<dbReference type="AlphaFoldDB" id="A0A4S2D1Y5"/>
<dbReference type="OrthoDB" id="7596364at2"/>
<reference evidence="2 3" key="1">
    <citation type="submission" date="2019-04" db="EMBL/GenBank/DDBJ databases">
        <title>Microbes associate with the intestines of laboratory mice.</title>
        <authorList>
            <person name="Navarre W."/>
            <person name="Wong E."/>
            <person name="Huang K."/>
            <person name="Tropini C."/>
            <person name="Ng K."/>
            <person name="Yu B."/>
        </authorList>
    </citation>
    <scope>NUCLEOTIDE SEQUENCE [LARGE SCALE GENOMIC DNA]</scope>
    <source>
        <strain evidence="2 3">NM62_B4-13</strain>
    </source>
</reference>
<name>A0A4S2D1Y5_STEMA</name>
<dbReference type="EMBL" id="SRYW01000007">
    <property type="protein sequence ID" value="TGY34154.1"/>
    <property type="molecule type" value="Genomic_DNA"/>
</dbReference>
<accession>A0A4S2D1Y5</accession>
<dbReference type="Proteomes" id="UP000306631">
    <property type="component" value="Unassembled WGS sequence"/>
</dbReference>
<evidence type="ECO:0000313" key="2">
    <source>
        <dbReference type="EMBL" id="TGY34154.1"/>
    </source>
</evidence>
<protein>
    <submittedName>
        <fullName evidence="2">Uncharacterized protein</fullName>
    </submittedName>
</protein>
<evidence type="ECO:0000313" key="3">
    <source>
        <dbReference type="Proteomes" id="UP000306631"/>
    </source>
</evidence>